<reference evidence="2" key="1">
    <citation type="journal article" date="2013" name="Nat. Genet.">
        <title>The draft genomes of soft-shell turtle and green sea turtle yield insights into the development and evolution of the turtle-specific body plan.</title>
        <authorList>
            <person name="Wang Z."/>
            <person name="Pascual-Anaya J."/>
            <person name="Zadissa A."/>
            <person name="Li W."/>
            <person name="Niimura Y."/>
            <person name="Huang Z."/>
            <person name="Li C."/>
            <person name="White S."/>
            <person name="Xiong Z."/>
            <person name="Fang D."/>
            <person name="Wang B."/>
            <person name="Ming Y."/>
            <person name="Chen Y."/>
            <person name="Zheng Y."/>
            <person name="Kuraku S."/>
            <person name="Pignatelli M."/>
            <person name="Herrero J."/>
            <person name="Beal K."/>
            <person name="Nozawa M."/>
            <person name="Li Q."/>
            <person name="Wang J."/>
            <person name="Zhang H."/>
            <person name="Yu L."/>
            <person name="Shigenobu S."/>
            <person name="Wang J."/>
            <person name="Liu J."/>
            <person name="Flicek P."/>
            <person name="Searle S."/>
            <person name="Wang J."/>
            <person name="Kuratani S."/>
            <person name="Yin Y."/>
            <person name="Aken B."/>
            <person name="Zhang G."/>
            <person name="Irie N."/>
        </authorList>
    </citation>
    <scope>NUCLEOTIDE SEQUENCE [LARGE SCALE GENOMIC DNA]</scope>
</reference>
<sequence>MQGKRSTGLPQQEYDHSMVLECSKAAIYYQRIQFSKKKKKKNSKLPECSVDMNKGGLTDKYENTYNREAAFCTVPHYCTSAVNNLYHGQQVNRWLGEASSAALPLLPKAPSLLHPLMEMDYQERWETSLPALVHVHTRTSKQERSRDSALKFPV</sequence>
<dbReference type="AlphaFoldDB" id="M7AUL3"/>
<proteinExistence type="predicted"/>
<protein>
    <submittedName>
        <fullName evidence="1">Uncharacterized protein</fullName>
    </submittedName>
</protein>
<evidence type="ECO:0000313" key="1">
    <source>
        <dbReference type="EMBL" id="EMP29131.1"/>
    </source>
</evidence>
<accession>M7AUL3</accession>
<gene>
    <name evidence="1" type="ORF">UY3_13710</name>
</gene>
<keyword evidence="2" id="KW-1185">Reference proteome</keyword>
<dbReference type="Proteomes" id="UP000031443">
    <property type="component" value="Unassembled WGS sequence"/>
</dbReference>
<organism evidence="1 2">
    <name type="scientific">Chelonia mydas</name>
    <name type="common">Green sea-turtle</name>
    <name type="synonym">Chelonia agassizi</name>
    <dbReference type="NCBI Taxonomy" id="8469"/>
    <lineage>
        <taxon>Eukaryota</taxon>
        <taxon>Metazoa</taxon>
        <taxon>Chordata</taxon>
        <taxon>Craniata</taxon>
        <taxon>Vertebrata</taxon>
        <taxon>Euteleostomi</taxon>
        <taxon>Archelosauria</taxon>
        <taxon>Testudinata</taxon>
        <taxon>Testudines</taxon>
        <taxon>Cryptodira</taxon>
        <taxon>Durocryptodira</taxon>
        <taxon>Americhelydia</taxon>
        <taxon>Chelonioidea</taxon>
        <taxon>Cheloniidae</taxon>
        <taxon>Chelonia</taxon>
    </lineage>
</organism>
<name>M7AUL3_CHEMY</name>
<evidence type="ECO:0000313" key="2">
    <source>
        <dbReference type="Proteomes" id="UP000031443"/>
    </source>
</evidence>
<dbReference type="EMBL" id="KB558679">
    <property type="protein sequence ID" value="EMP29131.1"/>
    <property type="molecule type" value="Genomic_DNA"/>
</dbReference>